<dbReference type="PANTHER" id="PTHR11552">
    <property type="entry name" value="GLUCOSE-METHANOL-CHOLINE GMC OXIDOREDUCTASE"/>
    <property type="match status" value="1"/>
</dbReference>
<feature type="binding site" evidence="5">
    <location>
        <position position="431"/>
    </location>
    <ligand>
        <name>substrate</name>
    </ligand>
</feature>
<evidence type="ECO:0000256" key="3">
    <source>
        <dbReference type="ARBA" id="ARBA00022630"/>
    </source>
</evidence>
<dbReference type="GO" id="GO:0016614">
    <property type="term" value="F:oxidoreductase activity, acting on CH-OH group of donors"/>
    <property type="evidence" value="ECO:0007669"/>
    <property type="project" value="InterPro"/>
</dbReference>
<evidence type="ECO:0000256" key="4">
    <source>
        <dbReference type="ARBA" id="ARBA00022827"/>
    </source>
</evidence>
<dbReference type="GO" id="GO:0050660">
    <property type="term" value="F:flavin adenine dinucleotide binding"/>
    <property type="evidence" value="ECO:0007669"/>
    <property type="project" value="InterPro"/>
</dbReference>
<keyword evidence="3" id="KW-0285">Flavoprotein</keyword>
<keyword evidence="4 5" id="KW-0274">FAD</keyword>
<dbReference type="InterPro" id="IPR012132">
    <property type="entry name" value="GMC_OxRdtase"/>
</dbReference>
<keyword evidence="8" id="KW-1185">Reference proteome</keyword>
<comment type="cofactor">
    <cofactor evidence="1 5">
        <name>FAD</name>
        <dbReference type="ChEBI" id="CHEBI:57692"/>
    </cofactor>
</comment>
<name>A0A0D0B993_9AGAR</name>
<dbReference type="InterPro" id="IPR036188">
    <property type="entry name" value="FAD/NAD-bd_sf"/>
</dbReference>
<proteinExistence type="inferred from homology"/>
<dbReference type="AlphaFoldDB" id="A0A0D0B993"/>
<evidence type="ECO:0000256" key="5">
    <source>
        <dbReference type="PIRSR" id="PIRSR000137-2"/>
    </source>
</evidence>
<dbReference type="Proteomes" id="UP000053593">
    <property type="component" value="Unassembled WGS sequence"/>
</dbReference>
<evidence type="ECO:0000313" key="8">
    <source>
        <dbReference type="Proteomes" id="UP000053593"/>
    </source>
</evidence>
<dbReference type="SUPFAM" id="SSF51905">
    <property type="entry name" value="FAD/NAD(P)-binding domain"/>
    <property type="match status" value="1"/>
</dbReference>
<feature type="binding site" evidence="5">
    <location>
        <position position="26"/>
    </location>
    <ligand>
        <name>FAD</name>
        <dbReference type="ChEBI" id="CHEBI:57692"/>
    </ligand>
</feature>
<sequence>MTNWNYSTIPQPGALNQSLLVSSGFVLGGSSSINTLNWYRASNDFWDNVARIAGDDGWSWKSVERYYFKTSQLVAPQDGRNIASETDSLAHGDGPINVTVNGYVFDIDTVFEEAARKSTRFPYNPDYNSGNTLGIGWAQSSIGGGKRNSAVTAYLEPALNRSNLDVLVNTRASKLFSSSMVNGRPLVNVVELTSSPNGPRVNVTATKEIILSAGAIGTPQILLLSGIGPKADLNTLNIDVVADSSAVGLNLTDQPGIGVIYNVTSVHTFNDVLRNSTLATQHMQEWMNNRTGLFANYPGSIVGNFKLPSTFEDHSSGPGSANIGIVTVNAFLGPPPETGEFISLLVAVLSPTSRGSVKLASKNPFEPPLIDFGVFTNDYDLKAQVEALKIVDEVLSLPEFNGIILGPYSSDLADSSEEQKVEYVRRNVNLYDHASCSASMGPEGVVDSALKVRGVEGLRIVDASIFPKIPESNTQAPVYIVAEKAADLIKADYRNPTIESPHYDGSQTVFKGALPVW</sequence>
<accession>A0A0D0B993</accession>
<evidence type="ECO:0000259" key="6">
    <source>
        <dbReference type="PROSITE" id="PS00624"/>
    </source>
</evidence>
<dbReference type="Gene3D" id="3.30.560.10">
    <property type="entry name" value="Glucose Oxidase, domain 3"/>
    <property type="match status" value="1"/>
</dbReference>
<dbReference type="PROSITE" id="PS00624">
    <property type="entry name" value="GMC_OXRED_2"/>
    <property type="match status" value="1"/>
</dbReference>
<protein>
    <recommendedName>
        <fullName evidence="6">Glucose-methanol-choline oxidoreductase N-terminal domain-containing protein</fullName>
    </recommendedName>
</protein>
<organism evidence="7 8">
    <name type="scientific">Collybiopsis luxurians FD-317 M1</name>
    <dbReference type="NCBI Taxonomy" id="944289"/>
    <lineage>
        <taxon>Eukaryota</taxon>
        <taxon>Fungi</taxon>
        <taxon>Dikarya</taxon>
        <taxon>Basidiomycota</taxon>
        <taxon>Agaricomycotina</taxon>
        <taxon>Agaricomycetes</taxon>
        <taxon>Agaricomycetidae</taxon>
        <taxon>Agaricales</taxon>
        <taxon>Marasmiineae</taxon>
        <taxon>Omphalotaceae</taxon>
        <taxon>Collybiopsis</taxon>
        <taxon>Collybiopsis luxurians</taxon>
    </lineage>
</organism>
<dbReference type="Pfam" id="PF00732">
    <property type="entry name" value="GMC_oxred_N"/>
    <property type="match status" value="1"/>
</dbReference>
<dbReference type="Gene3D" id="3.50.50.60">
    <property type="entry name" value="FAD/NAD(P)-binding domain"/>
    <property type="match status" value="1"/>
</dbReference>
<dbReference type="InterPro" id="IPR007867">
    <property type="entry name" value="GMC_OxRtase_C"/>
</dbReference>
<evidence type="ECO:0000256" key="2">
    <source>
        <dbReference type="ARBA" id="ARBA00010790"/>
    </source>
</evidence>
<dbReference type="PANTHER" id="PTHR11552:SF147">
    <property type="entry name" value="CHOLINE DEHYDROGENASE, MITOCHONDRIAL"/>
    <property type="match status" value="1"/>
</dbReference>
<dbReference type="Pfam" id="PF05199">
    <property type="entry name" value="GMC_oxred_C"/>
    <property type="match status" value="1"/>
</dbReference>
<dbReference type="SUPFAM" id="SSF54373">
    <property type="entry name" value="FAD-linked reductases, C-terminal domain"/>
    <property type="match status" value="1"/>
</dbReference>
<dbReference type="OrthoDB" id="269227at2759"/>
<evidence type="ECO:0000313" key="7">
    <source>
        <dbReference type="EMBL" id="KIK50786.1"/>
    </source>
</evidence>
<comment type="similarity">
    <text evidence="2">Belongs to the GMC oxidoreductase family.</text>
</comment>
<dbReference type="EMBL" id="KN834884">
    <property type="protein sequence ID" value="KIK50786.1"/>
    <property type="molecule type" value="Genomic_DNA"/>
</dbReference>
<dbReference type="InterPro" id="IPR000172">
    <property type="entry name" value="GMC_OxRdtase_N"/>
</dbReference>
<dbReference type="PIRSF" id="PIRSF000137">
    <property type="entry name" value="Alcohol_oxidase"/>
    <property type="match status" value="1"/>
</dbReference>
<dbReference type="HOGENOM" id="CLU_002865_6_3_1"/>
<feature type="domain" description="Glucose-methanol-choline oxidoreductase N-terminal" evidence="6">
    <location>
        <begin position="214"/>
        <end position="228"/>
    </location>
</feature>
<gene>
    <name evidence="7" type="ORF">GYMLUDRAFT_208995</name>
</gene>
<reference evidence="7 8" key="1">
    <citation type="submission" date="2014-04" db="EMBL/GenBank/DDBJ databases">
        <title>Evolutionary Origins and Diversification of the Mycorrhizal Mutualists.</title>
        <authorList>
            <consortium name="DOE Joint Genome Institute"/>
            <consortium name="Mycorrhizal Genomics Consortium"/>
            <person name="Kohler A."/>
            <person name="Kuo A."/>
            <person name="Nagy L.G."/>
            <person name="Floudas D."/>
            <person name="Copeland A."/>
            <person name="Barry K.W."/>
            <person name="Cichocki N."/>
            <person name="Veneault-Fourrey C."/>
            <person name="LaButti K."/>
            <person name="Lindquist E.A."/>
            <person name="Lipzen A."/>
            <person name="Lundell T."/>
            <person name="Morin E."/>
            <person name="Murat C."/>
            <person name="Riley R."/>
            <person name="Ohm R."/>
            <person name="Sun H."/>
            <person name="Tunlid A."/>
            <person name="Henrissat B."/>
            <person name="Grigoriev I.V."/>
            <person name="Hibbett D.S."/>
            <person name="Martin F."/>
        </authorList>
    </citation>
    <scope>NUCLEOTIDE SEQUENCE [LARGE SCALE GENOMIC DNA]</scope>
    <source>
        <strain evidence="7 8">FD-317 M1</strain>
    </source>
</reference>
<evidence type="ECO:0000256" key="1">
    <source>
        <dbReference type="ARBA" id="ARBA00001974"/>
    </source>
</evidence>